<dbReference type="Gene3D" id="1.20.140.10">
    <property type="entry name" value="Butyryl-CoA Dehydrogenase, subunit A, domain 3"/>
    <property type="match status" value="1"/>
</dbReference>
<evidence type="ECO:0000259" key="2">
    <source>
        <dbReference type="Pfam" id="PF08028"/>
    </source>
</evidence>
<comment type="caution">
    <text evidence="3">The sequence shown here is derived from an EMBL/GenBank/DDBJ whole genome shotgun (WGS) entry which is preliminary data.</text>
</comment>
<dbReference type="InterPro" id="IPR009100">
    <property type="entry name" value="AcylCoA_DH/oxidase_NM_dom_sf"/>
</dbReference>
<keyword evidence="1" id="KW-0560">Oxidoreductase</keyword>
<proteinExistence type="predicted"/>
<gene>
    <name evidence="3" type="ORF">J2D77_07915</name>
</gene>
<reference evidence="3" key="1">
    <citation type="submission" date="2021-03" db="EMBL/GenBank/DDBJ databases">
        <title>The complete genome sequence of Acetobacter sp. TBRC 12339.</title>
        <authorList>
            <person name="Charoenyingcharoen P."/>
            <person name="Yukphan P."/>
        </authorList>
    </citation>
    <scope>NUCLEOTIDE SEQUENCE</scope>
    <source>
        <strain evidence="3">TBRC 12339</strain>
    </source>
</reference>
<dbReference type="GO" id="GO:0050660">
    <property type="term" value="F:flavin adenine dinucleotide binding"/>
    <property type="evidence" value="ECO:0007669"/>
    <property type="project" value="InterPro"/>
</dbReference>
<dbReference type="Gene3D" id="1.10.540.10">
    <property type="entry name" value="Acyl-CoA dehydrogenase/oxidase, N-terminal domain"/>
    <property type="match status" value="1"/>
</dbReference>
<dbReference type="AlphaFoldDB" id="A0A939HP33"/>
<dbReference type="InterPro" id="IPR036250">
    <property type="entry name" value="AcylCo_DH-like_C"/>
</dbReference>
<dbReference type="PIRSF" id="PIRSF016578">
    <property type="entry name" value="HsaA"/>
    <property type="match status" value="1"/>
</dbReference>
<evidence type="ECO:0000313" key="3">
    <source>
        <dbReference type="EMBL" id="MBO1325072.1"/>
    </source>
</evidence>
<dbReference type="SUPFAM" id="SSF47203">
    <property type="entry name" value="Acyl-CoA dehydrogenase C-terminal domain-like"/>
    <property type="match status" value="1"/>
</dbReference>
<dbReference type="Gene3D" id="2.40.110.10">
    <property type="entry name" value="Butyryl-CoA Dehydrogenase, subunit A, domain 2"/>
    <property type="match status" value="1"/>
</dbReference>
<dbReference type="Proteomes" id="UP000664073">
    <property type="component" value="Unassembled WGS sequence"/>
</dbReference>
<dbReference type="Pfam" id="PF08028">
    <property type="entry name" value="Acyl-CoA_dh_2"/>
    <property type="match status" value="1"/>
</dbReference>
<dbReference type="SUPFAM" id="SSF56645">
    <property type="entry name" value="Acyl-CoA dehydrogenase NM domain-like"/>
    <property type="match status" value="1"/>
</dbReference>
<dbReference type="InterPro" id="IPR037069">
    <property type="entry name" value="AcylCoA_DH/ox_N_sf"/>
</dbReference>
<dbReference type="GO" id="GO:0016627">
    <property type="term" value="F:oxidoreductase activity, acting on the CH-CH group of donors"/>
    <property type="evidence" value="ECO:0007669"/>
    <property type="project" value="InterPro"/>
</dbReference>
<feature type="domain" description="Acyl-CoA dehydrogenase C-terminal" evidence="2">
    <location>
        <begin position="251"/>
        <end position="377"/>
    </location>
</feature>
<protein>
    <recommendedName>
        <fullName evidence="2">Acyl-CoA dehydrogenase C-terminal domain-containing protein</fullName>
    </recommendedName>
</protein>
<name>A0A939HP33_9PROT</name>
<evidence type="ECO:0000256" key="1">
    <source>
        <dbReference type="ARBA" id="ARBA00023002"/>
    </source>
</evidence>
<evidence type="ECO:0000313" key="4">
    <source>
        <dbReference type="Proteomes" id="UP000664073"/>
    </source>
</evidence>
<keyword evidence="4" id="KW-1185">Reference proteome</keyword>
<organism evidence="3 4">
    <name type="scientific">Acetobacter garciniae</name>
    <dbReference type="NCBI Taxonomy" id="2817435"/>
    <lineage>
        <taxon>Bacteria</taxon>
        <taxon>Pseudomonadati</taxon>
        <taxon>Pseudomonadota</taxon>
        <taxon>Alphaproteobacteria</taxon>
        <taxon>Acetobacterales</taxon>
        <taxon>Acetobacteraceae</taxon>
        <taxon>Acetobacter</taxon>
    </lineage>
</organism>
<dbReference type="InterPro" id="IPR013107">
    <property type="entry name" value="Acyl-CoA_DH_C"/>
</dbReference>
<sequence>MTVQSLPDAATREAIARLDASLHTVLPVLEEQAQEGENLGHLTDTAVAAMRDAGYYSMIFPREVGGAEIPAVRGLYYLERLSHAHASAGWCASVNNAEGVTMALYIAQSGLRDIFAQGPHVTIAGSGVPRGYAREVEGGFMIIGDWAYGSAIYHADWIHSGCFVRKDGQIETDAEGKPRIIIAHHPRNTITLQGNWDVLGLRATGSFDYHAVNNQEIFVPAERCYEFNISDPLRGGKQGYLGLAGYTAWAHTGWALGVGRRILDETRAVILARRDLFGQASDSATLRYRYAQAETAYRAARAYAYSVWQDVQTQCDRDLPPTCQHVTQTKLALRHVHDMISDVGTFCYRISRGAGLHKTLLQRVYRDIHSGTQHILMADQVIEECGRDLLGLTAPNARWAVFGIDG</sequence>
<dbReference type="InterPro" id="IPR046373">
    <property type="entry name" value="Acyl-CoA_Oxase/DH_mid-dom_sf"/>
</dbReference>
<dbReference type="EMBL" id="JAFVMH010000003">
    <property type="protein sequence ID" value="MBO1325072.1"/>
    <property type="molecule type" value="Genomic_DNA"/>
</dbReference>
<dbReference type="RefSeq" id="WP_207845748.1">
    <property type="nucleotide sequence ID" value="NZ_JAFVMH010000003.1"/>
</dbReference>
<accession>A0A939HP33</accession>